<dbReference type="EMBL" id="PGFE01000006">
    <property type="protein sequence ID" value="PJJ68965.1"/>
    <property type="molecule type" value="Genomic_DNA"/>
</dbReference>
<dbReference type="RefSeq" id="WP_100423924.1">
    <property type="nucleotide sequence ID" value="NZ_BOOX01000008.1"/>
</dbReference>
<feature type="compositionally biased region" description="Low complexity" evidence="1">
    <location>
        <begin position="1"/>
        <end position="23"/>
    </location>
</feature>
<gene>
    <name evidence="2" type="ORF">CLV28_2772</name>
</gene>
<reference evidence="2 3" key="1">
    <citation type="submission" date="2017-11" db="EMBL/GenBank/DDBJ databases">
        <title>Genomic Encyclopedia of Archaeal and Bacterial Type Strains, Phase II (KMG-II): From Individual Species to Whole Genera.</title>
        <authorList>
            <person name="Goeker M."/>
        </authorList>
    </citation>
    <scope>NUCLEOTIDE SEQUENCE [LARGE SCALE GENOMIC DNA]</scope>
    <source>
        <strain evidence="2 3">DSM 25478</strain>
    </source>
</reference>
<name>A0A2M9CC56_9CELL</name>
<feature type="compositionally biased region" description="Basic and acidic residues" evidence="1">
    <location>
        <begin position="28"/>
        <end position="40"/>
    </location>
</feature>
<protein>
    <submittedName>
        <fullName evidence="2">Uncharacterized protein</fullName>
    </submittedName>
</protein>
<sequence length="66" mass="6937">MVSVHASTSRTSTSHALTSHALTGHAPTSREHATDAPHRAVDLTAPGLTIEHLVALDIEAFSARAR</sequence>
<evidence type="ECO:0000313" key="3">
    <source>
        <dbReference type="Proteomes" id="UP000231693"/>
    </source>
</evidence>
<accession>A0A2M9CC56</accession>
<organism evidence="2 3">
    <name type="scientific">Sediminihabitans luteus</name>
    <dbReference type="NCBI Taxonomy" id="1138585"/>
    <lineage>
        <taxon>Bacteria</taxon>
        <taxon>Bacillati</taxon>
        <taxon>Actinomycetota</taxon>
        <taxon>Actinomycetes</taxon>
        <taxon>Micrococcales</taxon>
        <taxon>Cellulomonadaceae</taxon>
        <taxon>Sediminihabitans</taxon>
    </lineage>
</organism>
<evidence type="ECO:0000313" key="2">
    <source>
        <dbReference type="EMBL" id="PJJ68965.1"/>
    </source>
</evidence>
<feature type="region of interest" description="Disordered" evidence="1">
    <location>
        <begin position="1"/>
        <end position="40"/>
    </location>
</feature>
<dbReference type="AlphaFoldDB" id="A0A2M9CC56"/>
<dbReference type="Proteomes" id="UP000231693">
    <property type="component" value="Unassembled WGS sequence"/>
</dbReference>
<evidence type="ECO:0000256" key="1">
    <source>
        <dbReference type="SAM" id="MobiDB-lite"/>
    </source>
</evidence>
<proteinExistence type="predicted"/>
<comment type="caution">
    <text evidence="2">The sequence shown here is derived from an EMBL/GenBank/DDBJ whole genome shotgun (WGS) entry which is preliminary data.</text>
</comment>
<keyword evidence="3" id="KW-1185">Reference proteome</keyword>